<protein>
    <submittedName>
        <fullName evidence="2">Uncharacterized protein</fullName>
    </submittedName>
</protein>
<feature type="transmembrane region" description="Helical" evidence="1">
    <location>
        <begin position="91"/>
        <end position="110"/>
    </location>
</feature>
<proteinExistence type="predicted"/>
<dbReference type="EMBL" id="FNSN01000003">
    <property type="protein sequence ID" value="SEB75379.1"/>
    <property type="molecule type" value="Genomic_DNA"/>
</dbReference>
<evidence type="ECO:0000313" key="2">
    <source>
        <dbReference type="EMBL" id="SEB75379.1"/>
    </source>
</evidence>
<reference evidence="2 3" key="1">
    <citation type="submission" date="2016-10" db="EMBL/GenBank/DDBJ databases">
        <authorList>
            <person name="de Groot N.N."/>
        </authorList>
    </citation>
    <scope>NUCLEOTIDE SEQUENCE [LARGE SCALE GENOMIC DNA]</scope>
    <source>
        <strain evidence="2 3">DSM 10495</strain>
    </source>
</reference>
<evidence type="ECO:0000313" key="3">
    <source>
        <dbReference type="Proteomes" id="UP000182652"/>
    </source>
</evidence>
<evidence type="ECO:0000256" key="1">
    <source>
        <dbReference type="SAM" id="Phobius"/>
    </source>
</evidence>
<dbReference type="STRING" id="156980.SAMN04489745_1158"/>
<keyword evidence="1" id="KW-0812">Transmembrane</keyword>
<organism evidence="2 3">
    <name type="scientific">Arthrobacter woluwensis</name>
    <dbReference type="NCBI Taxonomy" id="156980"/>
    <lineage>
        <taxon>Bacteria</taxon>
        <taxon>Bacillati</taxon>
        <taxon>Actinomycetota</taxon>
        <taxon>Actinomycetes</taxon>
        <taxon>Micrococcales</taxon>
        <taxon>Micrococcaceae</taxon>
        <taxon>Arthrobacter</taxon>
    </lineage>
</organism>
<keyword evidence="1" id="KW-0472">Membrane</keyword>
<dbReference type="RefSeq" id="WP_066211643.1">
    <property type="nucleotide sequence ID" value="NZ_FNSN01000003.1"/>
</dbReference>
<accession>A0A1H4LX78</accession>
<keyword evidence="1" id="KW-1133">Transmembrane helix</keyword>
<keyword evidence="3" id="KW-1185">Reference proteome</keyword>
<dbReference type="Proteomes" id="UP000182652">
    <property type="component" value="Unassembled WGS sequence"/>
</dbReference>
<gene>
    <name evidence="2" type="ORF">SAMN04489745_1158</name>
</gene>
<feature type="transmembrane region" description="Helical" evidence="1">
    <location>
        <begin position="60"/>
        <end position="85"/>
    </location>
</feature>
<name>A0A1H4LX78_9MICC</name>
<dbReference type="AlphaFoldDB" id="A0A1H4LX78"/>
<sequence length="134" mass="15154">MAFSNDRERHNDEVIREHKAALARGEKRVLRHTKDQGLRSYPADEIGFSPGRGHPQVSTWWGMGILFTFMVLLGLGTLVVLFVVLANGGPAPWGILVVTAFAALLSWYFFGMARDEYRARKLRRNRGTPEPSDR</sequence>